<reference evidence="2 3" key="1">
    <citation type="submission" date="2016-04" db="EMBL/GenBank/DDBJ databases">
        <title>Genome analyses suggest a sexual origin of heterokaryosis in a supposedly ancient asexual fungus.</title>
        <authorList>
            <person name="Ropars J."/>
            <person name="Sedzielewska K."/>
            <person name="Noel J."/>
            <person name="Charron P."/>
            <person name="Farinelli L."/>
            <person name="Marton T."/>
            <person name="Kruger M."/>
            <person name="Pelin A."/>
            <person name="Brachmann A."/>
            <person name="Corradi N."/>
        </authorList>
    </citation>
    <scope>NUCLEOTIDE SEQUENCE [LARGE SCALE GENOMIC DNA]</scope>
    <source>
        <strain evidence="2 3">C2</strain>
    </source>
</reference>
<organism evidence="2 3">
    <name type="scientific">Rhizophagus irregularis</name>
    <dbReference type="NCBI Taxonomy" id="588596"/>
    <lineage>
        <taxon>Eukaryota</taxon>
        <taxon>Fungi</taxon>
        <taxon>Fungi incertae sedis</taxon>
        <taxon>Mucoromycota</taxon>
        <taxon>Glomeromycotina</taxon>
        <taxon>Glomeromycetes</taxon>
        <taxon>Glomerales</taxon>
        <taxon>Glomeraceae</taxon>
        <taxon>Rhizophagus</taxon>
    </lineage>
</organism>
<dbReference type="VEuPathDB" id="FungiDB:FUN_008292"/>
<dbReference type="Proteomes" id="UP000233469">
    <property type="component" value="Unassembled WGS sequence"/>
</dbReference>
<feature type="domain" description="Fungal-type protein kinase" evidence="1">
    <location>
        <begin position="5"/>
        <end position="45"/>
    </location>
</feature>
<dbReference type="Pfam" id="PF17667">
    <property type="entry name" value="Pkinase_fungal"/>
    <property type="match status" value="1"/>
</dbReference>
<name>A0A2N1NXG4_9GLOM</name>
<evidence type="ECO:0000313" key="2">
    <source>
        <dbReference type="EMBL" id="PKK78563.1"/>
    </source>
</evidence>
<proteinExistence type="predicted"/>
<dbReference type="InterPro" id="IPR040976">
    <property type="entry name" value="Pkinase_fungal"/>
</dbReference>
<gene>
    <name evidence="2" type="ORF">RhiirC2_843376</name>
</gene>
<protein>
    <recommendedName>
        <fullName evidence="1">Fungal-type protein kinase domain-containing protein</fullName>
    </recommendedName>
</protein>
<dbReference type="Gene3D" id="1.10.510.10">
    <property type="entry name" value="Transferase(Phosphotransferase) domain 1"/>
    <property type="match status" value="1"/>
</dbReference>
<evidence type="ECO:0000313" key="3">
    <source>
        <dbReference type="Proteomes" id="UP000233469"/>
    </source>
</evidence>
<evidence type="ECO:0000259" key="1">
    <source>
        <dbReference type="Pfam" id="PF17667"/>
    </source>
</evidence>
<dbReference type="PANTHER" id="PTHR38248:SF2">
    <property type="entry name" value="FUNK1 11"/>
    <property type="match status" value="1"/>
</dbReference>
<dbReference type="InterPro" id="IPR011009">
    <property type="entry name" value="Kinase-like_dom_sf"/>
</dbReference>
<accession>A0A2N1NXG4</accession>
<dbReference type="AlphaFoldDB" id="A0A2N1NXG4"/>
<reference evidence="2 3" key="2">
    <citation type="submission" date="2017-10" db="EMBL/GenBank/DDBJ databases">
        <title>Extensive intraspecific genome diversity in a model arbuscular mycorrhizal fungus.</title>
        <authorList>
            <person name="Chen E.C.H."/>
            <person name="Morin E."/>
            <person name="Baudet D."/>
            <person name="Noel J."/>
            <person name="Ndikumana S."/>
            <person name="Charron P."/>
            <person name="St-Onge C."/>
            <person name="Giorgi J."/>
            <person name="Grigoriev I.V."/>
            <person name="Roux C."/>
            <person name="Martin F.M."/>
            <person name="Corradi N."/>
        </authorList>
    </citation>
    <scope>NUCLEOTIDE SEQUENCE [LARGE SCALE GENOMIC DNA]</scope>
    <source>
        <strain evidence="2 3">C2</strain>
    </source>
</reference>
<dbReference type="VEuPathDB" id="FungiDB:RhiirA1_474754"/>
<sequence length="98" mass="11373">METMDSQCHRTGTLPFMAIEILKHNAEHTFQHDLESFFYVLCWICCEYEGSRDKLRASDCGRKNLMKWVEGLPETIGTIKSGMILDFERDILETPSIL</sequence>
<comment type="caution">
    <text evidence="2">The sequence shown here is derived from an EMBL/GenBank/DDBJ whole genome shotgun (WGS) entry which is preliminary data.</text>
</comment>
<dbReference type="SUPFAM" id="SSF56112">
    <property type="entry name" value="Protein kinase-like (PK-like)"/>
    <property type="match status" value="1"/>
</dbReference>
<dbReference type="EMBL" id="LLXL01000078">
    <property type="protein sequence ID" value="PKK78563.1"/>
    <property type="molecule type" value="Genomic_DNA"/>
</dbReference>
<dbReference type="VEuPathDB" id="FungiDB:RhiirFUN_008659"/>
<dbReference type="PANTHER" id="PTHR38248">
    <property type="entry name" value="FUNK1 6"/>
    <property type="match status" value="1"/>
</dbReference>